<reference evidence="1 2" key="2">
    <citation type="journal article" date="2010" name="Nucleic Acids Res.">
        <title>BeetleBase in 2010: revisions to provide comprehensive genomic information for Tribolium castaneum.</title>
        <authorList>
            <person name="Kim H.S."/>
            <person name="Murphy T."/>
            <person name="Xia J."/>
            <person name="Caragea D."/>
            <person name="Park Y."/>
            <person name="Beeman R.W."/>
            <person name="Lorenzen M.D."/>
            <person name="Butcher S."/>
            <person name="Manak J.R."/>
            <person name="Brown S.J."/>
        </authorList>
    </citation>
    <scope>GENOME REANNOTATION</scope>
    <source>
        <strain evidence="1 2">Georgia GA2</strain>
    </source>
</reference>
<dbReference type="Proteomes" id="UP000007266">
    <property type="component" value="Linkage group 5"/>
</dbReference>
<dbReference type="AlphaFoldDB" id="A0A139WH28"/>
<name>A0A139WH28_TRICA</name>
<reference evidence="1 2" key="1">
    <citation type="journal article" date="2008" name="Nature">
        <title>The genome of the model beetle and pest Tribolium castaneum.</title>
        <authorList>
            <consortium name="Tribolium Genome Sequencing Consortium"/>
            <person name="Richards S."/>
            <person name="Gibbs R.A."/>
            <person name="Weinstock G.M."/>
            <person name="Brown S.J."/>
            <person name="Denell R."/>
            <person name="Beeman R.W."/>
            <person name="Gibbs R."/>
            <person name="Beeman R.W."/>
            <person name="Brown S.J."/>
            <person name="Bucher G."/>
            <person name="Friedrich M."/>
            <person name="Grimmelikhuijzen C.J."/>
            <person name="Klingler M."/>
            <person name="Lorenzen M."/>
            <person name="Richards S."/>
            <person name="Roth S."/>
            <person name="Schroder R."/>
            <person name="Tautz D."/>
            <person name="Zdobnov E.M."/>
            <person name="Muzny D."/>
            <person name="Gibbs R.A."/>
            <person name="Weinstock G.M."/>
            <person name="Attaway T."/>
            <person name="Bell S."/>
            <person name="Buhay C.J."/>
            <person name="Chandrabose M.N."/>
            <person name="Chavez D."/>
            <person name="Clerk-Blankenburg K.P."/>
            <person name="Cree A."/>
            <person name="Dao M."/>
            <person name="Davis C."/>
            <person name="Chacko J."/>
            <person name="Dinh H."/>
            <person name="Dugan-Rocha S."/>
            <person name="Fowler G."/>
            <person name="Garner T.T."/>
            <person name="Garnes J."/>
            <person name="Gnirke A."/>
            <person name="Hawes A."/>
            <person name="Hernandez J."/>
            <person name="Hines S."/>
            <person name="Holder M."/>
            <person name="Hume J."/>
            <person name="Jhangiani S.N."/>
            <person name="Joshi V."/>
            <person name="Khan Z.M."/>
            <person name="Jackson L."/>
            <person name="Kovar C."/>
            <person name="Kowis A."/>
            <person name="Lee S."/>
            <person name="Lewis L.R."/>
            <person name="Margolis J."/>
            <person name="Morgan M."/>
            <person name="Nazareth L.V."/>
            <person name="Nguyen N."/>
            <person name="Okwuonu G."/>
            <person name="Parker D."/>
            <person name="Richards S."/>
            <person name="Ruiz S.J."/>
            <person name="Santibanez J."/>
            <person name="Savard J."/>
            <person name="Scherer S.E."/>
            <person name="Schneider B."/>
            <person name="Sodergren E."/>
            <person name="Tautz D."/>
            <person name="Vattahil S."/>
            <person name="Villasana D."/>
            <person name="White C.S."/>
            <person name="Wright R."/>
            <person name="Park Y."/>
            <person name="Beeman R.W."/>
            <person name="Lord J."/>
            <person name="Oppert B."/>
            <person name="Lorenzen M."/>
            <person name="Brown S."/>
            <person name="Wang L."/>
            <person name="Savard J."/>
            <person name="Tautz D."/>
            <person name="Richards S."/>
            <person name="Weinstock G."/>
            <person name="Gibbs R.A."/>
            <person name="Liu Y."/>
            <person name="Worley K."/>
            <person name="Weinstock G."/>
            <person name="Elsik C.G."/>
            <person name="Reese J.T."/>
            <person name="Elhaik E."/>
            <person name="Landan G."/>
            <person name="Graur D."/>
            <person name="Arensburger P."/>
            <person name="Atkinson P."/>
            <person name="Beeman R.W."/>
            <person name="Beidler J."/>
            <person name="Brown S.J."/>
            <person name="Demuth J.P."/>
            <person name="Drury D.W."/>
            <person name="Du Y.Z."/>
            <person name="Fujiwara H."/>
            <person name="Lorenzen M."/>
            <person name="Maselli V."/>
            <person name="Osanai M."/>
            <person name="Park Y."/>
            <person name="Robertson H.M."/>
            <person name="Tu Z."/>
            <person name="Wang J.J."/>
            <person name="Wang S."/>
            <person name="Richards S."/>
            <person name="Song H."/>
            <person name="Zhang L."/>
            <person name="Sodergren E."/>
            <person name="Werner D."/>
            <person name="Stanke M."/>
            <person name="Morgenstern B."/>
            <person name="Solovyev V."/>
            <person name="Kosarev P."/>
            <person name="Brown G."/>
            <person name="Chen H.C."/>
            <person name="Ermolaeva O."/>
            <person name="Hlavina W."/>
            <person name="Kapustin Y."/>
            <person name="Kiryutin B."/>
            <person name="Kitts P."/>
            <person name="Maglott D."/>
            <person name="Pruitt K."/>
            <person name="Sapojnikov V."/>
            <person name="Souvorov A."/>
            <person name="Mackey A.J."/>
            <person name="Waterhouse R.M."/>
            <person name="Wyder S."/>
            <person name="Zdobnov E.M."/>
            <person name="Zdobnov E.M."/>
            <person name="Wyder S."/>
            <person name="Kriventseva E.V."/>
            <person name="Kadowaki T."/>
            <person name="Bork P."/>
            <person name="Aranda M."/>
            <person name="Bao R."/>
            <person name="Beermann A."/>
            <person name="Berns N."/>
            <person name="Bolognesi R."/>
            <person name="Bonneton F."/>
            <person name="Bopp D."/>
            <person name="Brown S.J."/>
            <person name="Bucher G."/>
            <person name="Butts T."/>
            <person name="Chaumot A."/>
            <person name="Denell R.E."/>
            <person name="Ferrier D.E."/>
            <person name="Friedrich M."/>
            <person name="Gordon C.M."/>
            <person name="Jindra M."/>
            <person name="Klingler M."/>
            <person name="Lan Q."/>
            <person name="Lattorff H.M."/>
            <person name="Laudet V."/>
            <person name="von Levetsow C."/>
            <person name="Liu Z."/>
            <person name="Lutz R."/>
            <person name="Lynch J.A."/>
            <person name="da Fonseca R.N."/>
            <person name="Posnien N."/>
            <person name="Reuter R."/>
            <person name="Roth S."/>
            <person name="Savard J."/>
            <person name="Schinko J.B."/>
            <person name="Schmitt C."/>
            <person name="Schoppmeier M."/>
            <person name="Schroder R."/>
            <person name="Shippy T.D."/>
            <person name="Simonnet F."/>
            <person name="Marques-Souza H."/>
            <person name="Tautz D."/>
            <person name="Tomoyasu Y."/>
            <person name="Trauner J."/>
            <person name="Van der Zee M."/>
            <person name="Vervoort M."/>
            <person name="Wittkopp N."/>
            <person name="Wimmer E.A."/>
            <person name="Yang X."/>
            <person name="Jones A.K."/>
            <person name="Sattelle D.B."/>
            <person name="Ebert P.R."/>
            <person name="Nelson D."/>
            <person name="Scott J.G."/>
            <person name="Beeman R.W."/>
            <person name="Muthukrishnan S."/>
            <person name="Kramer K.J."/>
            <person name="Arakane Y."/>
            <person name="Beeman R.W."/>
            <person name="Zhu Q."/>
            <person name="Hogenkamp D."/>
            <person name="Dixit R."/>
            <person name="Oppert B."/>
            <person name="Jiang H."/>
            <person name="Zou Z."/>
            <person name="Marshall J."/>
            <person name="Elpidina E."/>
            <person name="Vinokurov K."/>
            <person name="Oppert C."/>
            <person name="Zou Z."/>
            <person name="Evans J."/>
            <person name="Lu Z."/>
            <person name="Zhao P."/>
            <person name="Sumathipala N."/>
            <person name="Altincicek B."/>
            <person name="Vilcinskas A."/>
            <person name="Williams M."/>
            <person name="Hultmark D."/>
            <person name="Hetru C."/>
            <person name="Jiang H."/>
            <person name="Grimmelikhuijzen C.J."/>
            <person name="Hauser F."/>
            <person name="Cazzamali G."/>
            <person name="Williamson M."/>
            <person name="Park Y."/>
            <person name="Li B."/>
            <person name="Tanaka Y."/>
            <person name="Predel R."/>
            <person name="Neupert S."/>
            <person name="Schachtner J."/>
            <person name="Verleyen P."/>
            <person name="Raible F."/>
            <person name="Bork P."/>
            <person name="Friedrich M."/>
            <person name="Walden K.K."/>
            <person name="Robertson H.M."/>
            <person name="Angeli S."/>
            <person name="Foret S."/>
            <person name="Bucher G."/>
            <person name="Schuetz S."/>
            <person name="Maleszka R."/>
            <person name="Wimmer E.A."/>
            <person name="Beeman R.W."/>
            <person name="Lorenzen M."/>
            <person name="Tomoyasu Y."/>
            <person name="Miller S.C."/>
            <person name="Grossmann D."/>
            <person name="Bucher G."/>
        </authorList>
    </citation>
    <scope>NUCLEOTIDE SEQUENCE [LARGE SCALE GENOMIC DNA]</scope>
    <source>
        <strain evidence="1 2">Georgia GA2</strain>
    </source>
</reference>
<evidence type="ECO:0000313" key="1">
    <source>
        <dbReference type="EMBL" id="KYB27209.1"/>
    </source>
</evidence>
<dbReference type="InParanoid" id="A0A139WH28"/>
<dbReference type="EMBL" id="KQ971343">
    <property type="protein sequence ID" value="KYB27209.1"/>
    <property type="molecule type" value="Genomic_DNA"/>
</dbReference>
<sequence>MINNRSSLAEKNQQLSQVQWRASFRLLGLRCTLLADLVDQFYLLTAIATGNRIEAVELRHVRAADSGSWNGAERPEVDTPPRRKNQTCVEPCHFDTVFAKIPVAILEISAMNAERENSCGAVKDDNEFMMKKLIAKLPHIKENIKRRVRSAIKKERNGTFERTRSEQNRKS</sequence>
<keyword evidence="2" id="KW-1185">Reference proteome</keyword>
<gene>
    <name evidence="1" type="primary">AUGUSTUS-3.0.2_34696</name>
    <name evidence="1" type="ORF">TcasGA2_TC034696</name>
</gene>
<proteinExistence type="predicted"/>
<organism evidence="1 2">
    <name type="scientific">Tribolium castaneum</name>
    <name type="common">Red flour beetle</name>
    <dbReference type="NCBI Taxonomy" id="7070"/>
    <lineage>
        <taxon>Eukaryota</taxon>
        <taxon>Metazoa</taxon>
        <taxon>Ecdysozoa</taxon>
        <taxon>Arthropoda</taxon>
        <taxon>Hexapoda</taxon>
        <taxon>Insecta</taxon>
        <taxon>Pterygota</taxon>
        <taxon>Neoptera</taxon>
        <taxon>Endopterygota</taxon>
        <taxon>Coleoptera</taxon>
        <taxon>Polyphaga</taxon>
        <taxon>Cucujiformia</taxon>
        <taxon>Tenebrionidae</taxon>
        <taxon>Tenebrionidae incertae sedis</taxon>
        <taxon>Tribolium</taxon>
    </lineage>
</organism>
<protein>
    <submittedName>
        <fullName evidence="1">Uncharacterized protein</fullName>
    </submittedName>
</protein>
<accession>A0A139WH28</accession>
<evidence type="ECO:0000313" key="2">
    <source>
        <dbReference type="Proteomes" id="UP000007266"/>
    </source>
</evidence>